<keyword evidence="5" id="KW-0460">Magnesium</keyword>
<dbReference type="InterPro" id="IPR006171">
    <property type="entry name" value="TOPRIM_dom"/>
</dbReference>
<dbReference type="InterPro" id="IPR013825">
    <property type="entry name" value="Topo_IA_cen_sub2"/>
</dbReference>
<accession>A0A369C380</accession>
<evidence type="ECO:0000256" key="2">
    <source>
        <dbReference type="ARBA" id="ARBA00009446"/>
    </source>
</evidence>
<keyword evidence="4" id="KW-0479">Metal-binding</keyword>
<dbReference type="Gene3D" id="3.30.65.10">
    <property type="entry name" value="Bacterial Topoisomerase I, domain 1"/>
    <property type="match status" value="1"/>
</dbReference>
<dbReference type="Gene3D" id="2.70.20.10">
    <property type="entry name" value="Topoisomerase I, domain 3"/>
    <property type="match status" value="1"/>
</dbReference>
<dbReference type="SMART" id="SM00437">
    <property type="entry name" value="TOP1Ac"/>
    <property type="match status" value="1"/>
</dbReference>
<dbReference type="PANTHER" id="PTHR11390:SF21">
    <property type="entry name" value="DNA TOPOISOMERASE 3-ALPHA"/>
    <property type="match status" value="1"/>
</dbReference>
<dbReference type="Gene3D" id="1.10.290.10">
    <property type="entry name" value="Topoisomerase I, domain 4"/>
    <property type="match status" value="1"/>
</dbReference>
<feature type="domain" description="Toprim" evidence="14">
    <location>
        <begin position="12"/>
        <end position="143"/>
    </location>
</feature>
<dbReference type="InterPro" id="IPR034144">
    <property type="entry name" value="TOPRIM_TopoIII"/>
</dbReference>
<evidence type="ECO:0000256" key="11">
    <source>
        <dbReference type="ARBA" id="ARBA00032235"/>
    </source>
</evidence>
<evidence type="ECO:0000313" key="17">
    <source>
        <dbReference type="Proteomes" id="UP000252707"/>
    </source>
</evidence>
<dbReference type="GO" id="GO:0006281">
    <property type="term" value="P:DNA repair"/>
    <property type="evidence" value="ECO:0007669"/>
    <property type="project" value="TreeGrafter"/>
</dbReference>
<protein>
    <recommendedName>
        <fullName evidence="3">DNA topoisomerase</fullName>
        <ecNumber evidence="3">5.6.2.1</ecNumber>
    </recommendedName>
    <alternativeName>
        <fullName evidence="12">Omega-protein</fullName>
    </alternativeName>
    <alternativeName>
        <fullName evidence="11">Relaxing enzyme</fullName>
    </alternativeName>
    <alternativeName>
        <fullName evidence="9">Swivelase</fullName>
    </alternativeName>
    <alternativeName>
        <fullName evidence="10">Untwisting enzyme</fullName>
    </alternativeName>
</protein>
<evidence type="ECO:0000256" key="1">
    <source>
        <dbReference type="ARBA" id="ARBA00000213"/>
    </source>
</evidence>
<dbReference type="InterPro" id="IPR023406">
    <property type="entry name" value="Topo_IA_AS"/>
</dbReference>
<dbReference type="GO" id="GO:0006310">
    <property type="term" value="P:DNA recombination"/>
    <property type="evidence" value="ECO:0007669"/>
    <property type="project" value="TreeGrafter"/>
</dbReference>
<proteinExistence type="inferred from homology"/>
<keyword evidence="6" id="KW-0799">Topoisomerase</keyword>
<feature type="domain" description="Topo IA-type catalytic" evidence="15">
    <location>
        <begin position="160"/>
        <end position="610"/>
    </location>
</feature>
<evidence type="ECO:0000256" key="7">
    <source>
        <dbReference type="ARBA" id="ARBA00023125"/>
    </source>
</evidence>
<dbReference type="InterPro" id="IPR013824">
    <property type="entry name" value="Topo_IA_cen_sub1"/>
</dbReference>
<dbReference type="SMART" id="SM00436">
    <property type="entry name" value="TOP1Bc"/>
    <property type="match status" value="1"/>
</dbReference>
<evidence type="ECO:0000259" key="15">
    <source>
        <dbReference type="PROSITE" id="PS52039"/>
    </source>
</evidence>
<keyword evidence="7" id="KW-0238">DNA-binding</keyword>
<dbReference type="SUPFAM" id="SSF56712">
    <property type="entry name" value="Prokaryotic type I DNA topoisomerase"/>
    <property type="match status" value="1"/>
</dbReference>
<dbReference type="Gene3D" id="1.10.460.10">
    <property type="entry name" value="Topoisomerase I, domain 2"/>
    <property type="match status" value="1"/>
</dbReference>
<dbReference type="InterPro" id="IPR005738">
    <property type="entry name" value="TopoIII"/>
</dbReference>
<evidence type="ECO:0000256" key="8">
    <source>
        <dbReference type="ARBA" id="ARBA00023235"/>
    </source>
</evidence>
<dbReference type="PROSITE" id="PS52039">
    <property type="entry name" value="TOPO_IA_2"/>
    <property type="match status" value="1"/>
</dbReference>
<organism evidence="16 17">
    <name type="scientific">Thioalbus denitrificans</name>
    <dbReference type="NCBI Taxonomy" id="547122"/>
    <lineage>
        <taxon>Bacteria</taxon>
        <taxon>Pseudomonadati</taxon>
        <taxon>Pseudomonadota</taxon>
        <taxon>Gammaproteobacteria</taxon>
        <taxon>Chromatiales</taxon>
        <taxon>Ectothiorhodospiraceae</taxon>
        <taxon>Thioalbus</taxon>
    </lineage>
</organism>
<dbReference type="InterPro" id="IPR023405">
    <property type="entry name" value="Topo_IA_core_domain"/>
</dbReference>
<dbReference type="Gene3D" id="3.40.50.140">
    <property type="match status" value="1"/>
</dbReference>
<comment type="similarity">
    <text evidence="2">Belongs to the type IA topoisomerase family.</text>
</comment>
<dbReference type="Pfam" id="PF13342">
    <property type="entry name" value="Toprim_Crpt"/>
    <property type="match status" value="1"/>
</dbReference>
<dbReference type="GO" id="GO:0043597">
    <property type="term" value="C:cytoplasmic replication fork"/>
    <property type="evidence" value="ECO:0007669"/>
    <property type="project" value="TreeGrafter"/>
</dbReference>
<dbReference type="InterPro" id="IPR000380">
    <property type="entry name" value="Topo_IA"/>
</dbReference>
<sequence>MTTAPGRTGRKARVFLCEKPSQARDIARVLGCGARGEGCLRGNGVVVTWCFGHLLEMAPPDSYGEVFRRWSLEALPIIPDAWRYEPRREAGRQLKVIRGLLAEAGEVVIATDADREGETIAREVLERFRWRGPVQRLWLSALDDASIRKALASMWPGERTEPLYRAGIGRARADWLVGMNLTRAYTVLARGQGFDGVLSVGRVQTPTLRLVVDRDREIEAFTPRPYWEVVVSFGAPGEGGSSFRAKWLPPEEMADSEGRCISEPAARTLAQRVAGGTGRVADAQTRRVREAPPLPFDLGTLQQESSRRYGMGAQEVLDAAQSLYEKHKATTYPRTDCPYLPESMLAEAPRVLEALRQSDGRIGMLVERADQSLRSRAWNDGKITAHHAIIPTAAPCGVAAMGEAERRVYDLVRRRYLAQFYPRHEYDATTVTLAVGGDDFRATGRRVVVAGWRALFGRERTEEGEDEAQELPELRQGDGCRVLEAEVASRQTRPPARYTEGTLIAAMKNAARLVEDARLKRMLKETAGLGTEATRAGIIRTLLDRRYVEKHKQHLVSTETGRALIDALPGPVKDPGTTALWEEALEEIAQGAGNLEAFLARQTEWVRQLVERARTGSGAVGVASERPACPDCGRPLRRLRRNGSTRHFWGCSGYPECGTTLPDKGGKPGRPLSKEPVGQCRCGGAVKETPRAWSCQACGATVWRETAGKRLTQRQALALLAGQVVRLQGLKSRAGKVFEADARIEEGKVRLLLGSGETRTGARRSRGHAATDAGQGR</sequence>
<evidence type="ECO:0000256" key="5">
    <source>
        <dbReference type="ARBA" id="ARBA00022842"/>
    </source>
</evidence>
<dbReference type="AlphaFoldDB" id="A0A369C380"/>
<evidence type="ECO:0000256" key="4">
    <source>
        <dbReference type="ARBA" id="ARBA00022723"/>
    </source>
</evidence>
<name>A0A369C380_9GAMM</name>
<comment type="catalytic activity">
    <reaction evidence="1">
        <text>ATP-independent breakage of single-stranded DNA, followed by passage and rejoining.</text>
        <dbReference type="EC" id="5.6.2.1"/>
    </reaction>
</comment>
<evidence type="ECO:0000259" key="14">
    <source>
        <dbReference type="PROSITE" id="PS50880"/>
    </source>
</evidence>
<dbReference type="CDD" id="cd00186">
    <property type="entry name" value="TOP1Ac"/>
    <property type="match status" value="1"/>
</dbReference>
<gene>
    <name evidence="16" type="ORF">DFQ59_10859</name>
</gene>
<comment type="caution">
    <text evidence="16">The sequence shown here is derived from an EMBL/GenBank/DDBJ whole genome shotgun (WGS) entry which is preliminary data.</text>
</comment>
<dbReference type="FunFam" id="1.10.290.10:FF:000004">
    <property type="entry name" value="DNA topoisomerase 3"/>
    <property type="match status" value="1"/>
</dbReference>
<dbReference type="PROSITE" id="PS00396">
    <property type="entry name" value="TOPO_IA_1"/>
    <property type="match status" value="1"/>
</dbReference>
<dbReference type="Pfam" id="PF01751">
    <property type="entry name" value="Toprim"/>
    <property type="match status" value="1"/>
</dbReference>
<dbReference type="SMART" id="SM00493">
    <property type="entry name" value="TOPRIM"/>
    <property type="match status" value="1"/>
</dbReference>
<evidence type="ECO:0000313" key="16">
    <source>
        <dbReference type="EMBL" id="RCX28031.1"/>
    </source>
</evidence>
<dbReference type="InterPro" id="IPR003602">
    <property type="entry name" value="Topo_IA_DNA-bd_dom"/>
</dbReference>
<dbReference type="EMBL" id="QPJY01000008">
    <property type="protein sequence ID" value="RCX28031.1"/>
    <property type="molecule type" value="Genomic_DNA"/>
</dbReference>
<evidence type="ECO:0000256" key="9">
    <source>
        <dbReference type="ARBA" id="ARBA00030003"/>
    </source>
</evidence>
<dbReference type="InterPro" id="IPR013826">
    <property type="entry name" value="Topo_IA_cen_sub3"/>
</dbReference>
<dbReference type="Proteomes" id="UP000252707">
    <property type="component" value="Unassembled WGS sequence"/>
</dbReference>
<keyword evidence="17" id="KW-1185">Reference proteome</keyword>
<dbReference type="SUPFAM" id="SSF57783">
    <property type="entry name" value="Zinc beta-ribbon"/>
    <property type="match status" value="1"/>
</dbReference>
<dbReference type="GO" id="GO:0003677">
    <property type="term" value="F:DNA binding"/>
    <property type="evidence" value="ECO:0007669"/>
    <property type="project" value="UniProtKB-KW"/>
</dbReference>
<dbReference type="InterPro" id="IPR003601">
    <property type="entry name" value="Topo_IA_2"/>
</dbReference>
<reference evidence="16 17" key="1">
    <citation type="submission" date="2018-07" db="EMBL/GenBank/DDBJ databases">
        <title>Genomic Encyclopedia of Type Strains, Phase IV (KMG-IV): sequencing the most valuable type-strain genomes for metagenomic binning, comparative biology and taxonomic classification.</title>
        <authorList>
            <person name="Goeker M."/>
        </authorList>
    </citation>
    <scope>NUCLEOTIDE SEQUENCE [LARGE SCALE GENOMIC DNA]</scope>
    <source>
        <strain evidence="16 17">DSM 26407</strain>
    </source>
</reference>
<dbReference type="CDD" id="cd03362">
    <property type="entry name" value="TOPRIM_TopoIA_TopoIII"/>
    <property type="match status" value="1"/>
</dbReference>
<dbReference type="InterPro" id="IPR025589">
    <property type="entry name" value="Toprim_C_rpt"/>
</dbReference>
<dbReference type="GO" id="GO:0003917">
    <property type="term" value="F:DNA topoisomerase type I (single strand cut, ATP-independent) activity"/>
    <property type="evidence" value="ECO:0007669"/>
    <property type="project" value="UniProtKB-EC"/>
</dbReference>
<evidence type="ECO:0000256" key="12">
    <source>
        <dbReference type="ARBA" id="ARBA00032877"/>
    </source>
</evidence>
<dbReference type="RefSeq" id="WP_211314954.1">
    <property type="nucleotide sequence ID" value="NZ_QPJY01000008.1"/>
</dbReference>
<dbReference type="NCBIfam" id="NF005829">
    <property type="entry name" value="PRK07726.1"/>
    <property type="match status" value="1"/>
</dbReference>
<keyword evidence="8 16" id="KW-0413">Isomerase</keyword>
<dbReference type="Pfam" id="PF01131">
    <property type="entry name" value="Topoisom_bac"/>
    <property type="match status" value="1"/>
</dbReference>
<dbReference type="PROSITE" id="PS50880">
    <property type="entry name" value="TOPRIM"/>
    <property type="match status" value="1"/>
</dbReference>
<dbReference type="GO" id="GO:0006265">
    <property type="term" value="P:DNA topological change"/>
    <property type="evidence" value="ECO:0007669"/>
    <property type="project" value="InterPro"/>
</dbReference>
<dbReference type="PANTHER" id="PTHR11390">
    <property type="entry name" value="PROKARYOTIC DNA TOPOISOMERASE"/>
    <property type="match status" value="1"/>
</dbReference>
<evidence type="ECO:0000256" key="3">
    <source>
        <dbReference type="ARBA" id="ARBA00012891"/>
    </source>
</evidence>
<evidence type="ECO:0000256" key="13">
    <source>
        <dbReference type="SAM" id="MobiDB-lite"/>
    </source>
</evidence>
<feature type="region of interest" description="Disordered" evidence="13">
    <location>
        <begin position="755"/>
        <end position="777"/>
    </location>
</feature>
<evidence type="ECO:0000256" key="6">
    <source>
        <dbReference type="ARBA" id="ARBA00023029"/>
    </source>
</evidence>
<dbReference type="GO" id="GO:0046872">
    <property type="term" value="F:metal ion binding"/>
    <property type="evidence" value="ECO:0007669"/>
    <property type="project" value="UniProtKB-KW"/>
</dbReference>
<dbReference type="NCBIfam" id="TIGR01056">
    <property type="entry name" value="topB"/>
    <property type="match status" value="1"/>
</dbReference>
<dbReference type="EC" id="5.6.2.1" evidence="3"/>
<dbReference type="InterPro" id="IPR013497">
    <property type="entry name" value="Topo_IA_cen"/>
</dbReference>
<evidence type="ECO:0000256" key="10">
    <source>
        <dbReference type="ARBA" id="ARBA00031985"/>
    </source>
</evidence>
<dbReference type="PRINTS" id="PR00417">
    <property type="entry name" value="PRTPISMRASEI"/>
</dbReference>